<accession>A0A177BBV3</accession>
<keyword evidence="4 5" id="KW-0539">Nucleus</keyword>
<keyword evidence="3 6" id="KW-0175">Coiled coil</keyword>
<evidence type="ECO:0000259" key="8">
    <source>
        <dbReference type="Pfam" id="PF18517"/>
    </source>
</evidence>
<sequence>MSSTAKKRRGLSNDEKRSRTVKFLQNKDECFQLKDLEKLLSKYEGINSMKVKEILKSLVDDDMIESDKVGMSNYFWCFKAKKVEKLITLKEKYTKSIEEKECELKNISEKIDSKKNLCQDSENRTDILTNLGKNNEKLEEITKEINTYEKNDPGKINALKQENAEKVTEINNTTDNIFALVSWSTKKFGFLSKDMYKNFAIPTDLDYVE</sequence>
<dbReference type="EMBL" id="LWCA01000078">
    <property type="protein sequence ID" value="OAF71123.1"/>
    <property type="molecule type" value="Genomic_DNA"/>
</dbReference>
<evidence type="ECO:0000259" key="7">
    <source>
        <dbReference type="Pfam" id="PF03962"/>
    </source>
</evidence>
<feature type="domain" description="Leucine zipper with capping helix" evidence="8">
    <location>
        <begin position="156"/>
        <end position="208"/>
    </location>
</feature>
<dbReference type="GO" id="GO:0005634">
    <property type="term" value="C:nucleus"/>
    <property type="evidence" value="ECO:0007669"/>
    <property type="project" value="UniProtKB-SubCell"/>
</dbReference>
<dbReference type="PIRSF" id="PIRSF026991">
    <property type="entry name" value="Mnd1"/>
    <property type="match status" value="1"/>
</dbReference>
<dbReference type="OrthoDB" id="273345at2759"/>
<evidence type="ECO:0000313" key="10">
    <source>
        <dbReference type="Proteomes" id="UP000078046"/>
    </source>
</evidence>
<dbReference type="InterPro" id="IPR040453">
    <property type="entry name" value="Mnd1_HTH"/>
</dbReference>
<evidence type="ECO:0000256" key="5">
    <source>
        <dbReference type="PIRNR" id="PIRNR026991"/>
    </source>
</evidence>
<dbReference type="Proteomes" id="UP000078046">
    <property type="component" value="Unassembled WGS sequence"/>
</dbReference>
<organism evidence="9 10">
    <name type="scientific">Intoshia linei</name>
    <dbReference type="NCBI Taxonomy" id="1819745"/>
    <lineage>
        <taxon>Eukaryota</taxon>
        <taxon>Metazoa</taxon>
        <taxon>Spiralia</taxon>
        <taxon>Lophotrochozoa</taxon>
        <taxon>Mesozoa</taxon>
        <taxon>Orthonectida</taxon>
        <taxon>Rhopaluridae</taxon>
        <taxon>Intoshia</taxon>
    </lineage>
</organism>
<comment type="caution">
    <text evidence="9">The sequence shown here is derived from an EMBL/GenBank/DDBJ whole genome shotgun (WGS) entry which is preliminary data.</text>
</comment>
<dbReference type="GO" id="GO:0007131">
    <property type="term" value="P:reciprocal meiotic recombination"/>
    <property type="evidence" value="ECO:0007669"/>
    <property type="project" value="InterPro"/>
</dbReference>
<evidence type="ECO:0000256" key="2">
    <source>
        <dbReference type="ARBA" id="ARBA00005981"/>
    </source>
</evidence>
<reference evidence="9 10" key="1">
    <citation type="submission" date="2016-04" db="EMBL/GenBank/DDBJ databases">
        <title>The genome of Intoshia linei affirms orthonectids as highly simplified spiralians.</title>
        <authorList>
            <person name="Mikhailov K.V."/>
            <person name="Slusarev G.S."/>
            <person name="Nikitin M.A."/>
            <person name="Logacheva M.D."/>
            <person name="Penin A."/>
            <person name="Aleoshin V."/>
            <person name="Panchin Y.V."/>
        </authorList>
    </citation>
    <scope>NUCLEOTIDE SEQUENCE [LARGE SCALE GENOMIC DNA]</scope>
    <source>
        <strain evidence="9">Intl2013</strain>
        <tissue evidence="9">Whole animal</tissue>
    </source>
</reference>
<evidence type="ECO:0000256" key="6">
    <source>
        <dbReference type="SAM" id="Coils"/>
    </source>
</evidence>
<comment type="similarity">
    <text evidence="2 5">Belongs to the MND1 family.</text>
</comment>
<protein>
    <recommendedName>
        <fullName evidence="5">Meiotic nuclear division protein 1 homolog</fullName>
    </recommendedName>
</protein>
<comment type="function">
    <text evidence="5">Required for proper homologous chromosome pairing and efficient cross-over and intragenic recombination during meiosis.</text>
</comment>
<evidence type="ECO:0000256" key="3">
    <source>
        <dbReference type="ARBA" id="ARBA00023054"/>
    </source>
</evidence>
<dbReference type="GO" id="GO:0003690">
    <property type="term" value="F:double-stranded DNA binding"/>
    <property type="evidence" value="ECO:0007669"/>
    <property type="project" value="InterPro"/>
</dbReference>
<proteinExistence type="inferred from homology"/>
<dbReference type="InterPro" id="IPR040661">
    <property type="entry name" value="LZ3wCH"/>
</dbReference>
<dbReference type="Pfam" id="PF18517">
    <property type="entry name" value="LZ3wCH"/>
    <property type="match status" value="1"/>
</dbReference>
<gene>
    <name evidence="9" type="ORF">A3Q56_01108</name>
</gene>
<keyword evidence="10" id="KW-1185">Reference proteome</keyword>
<dbReference type="InterPro" id="IPR005647">
    <property type="entry name" value="Mnd1"/>
</dbReference>
<evidence type="ECO:0000256" key="1">
    <source>
        <dbReference type="ARBA" id="ARBA00004123"/>
    </source>
</evidence>
<dbReference type="Pfam" id="PF03962">
    <property type="entry name" value="Mnd1"/>
    <property type="match status" value="1"/>
</dbReference>
<comment type="subcellular location">
    <subcellularLocation>
        <location evidence="1 5">Nucleus</location>
    </subcellularLocation>
</comment>
<feature type="domain" description="Mnd1 HTH" evidence="7">
    <location>
        <begin position="22"/>
        <end position="79"/>
    </location>
</feature>
<name>A0A177BBV3_9BILA</name>
<dbReference type="AlphaFoldDB" id="A0A177BBV3"/>
<feature type="coiled-coil region" evidence="6">
    <location>
        <begin position="83"/>
        <end position="176"/>
    </location>
</feature>
<evidence type="ECO:0000313" key="9">
    <source>
        <dbReference type="EMBL" id="OAF71123.1"/>
    </source>
</evidence>
<evidence type="ECO:0000256" key="4">
    <source>
        <dbReference type="ARBA" id="ARBA00023242"/>
    </source>
</evidence>